<name>A0A832QD66_9BACT</name>
<proteinExistence type="predicted"/>
<keyword evidence="1" id="KW-0472">Membrane</keyword>
<dbReference type="AlphaFoldDB" id="A0A832QD66"/>
<evidence type="ECO:0000313" key="2">
    <source>
        <dbReference type="EMBL" id="HHX99113.1"/>
    </source>
</evidence>
<feature type="transmembrane region" description="Helical" evidence="1">
    <location>
        <begin position="134"/>
        <end position="153"/>
    </location>
</feature>
<dbReference type="Proteomes" id="UP000576550">
    <property type="component" value="Unassembled WGS sequence"/>
</dbReference>
<organism evidence="2 3">
    <name type="scientific">Candidatus Dojkabacteria bacterium</name>
    <dbReference type="NCBI Taxonomy" id="2099670"/>
    <lineage>
        <taxon>Bacteria</taxon>
        <taxon>Candidatus Dojkabacteria</taxon>
    </lineage>
</organism>
<comment type="caution">
    <text evidence="2">The sequence shown here is derived from an EMBL/GenBank/DDBJ whole genome shotgun (WGS) entry which is preliminary data.</text>
</comment>
<accession>A0A832QD66</accession>
<feature type="transmembrane region" description="Helical" evidence="1">
    <location>
        <begin position="395"/>
        <end position="418"/>
    </location>
</feature>
<feature type="transmembrane region" description="Helical" evidence="1">
    <location>
        <begin position="1168"/>
        <end position="1189"/>
    </location>
</feature>
<feature type="transmembrane region" description="Helical" evidence="1">
    <location>
        <begin position="189"/>
        <end position="222"/>
    </location>
</feature>
<sequence length="1197" mass="137225">MKGFLKKLWYIFRQRYGQILLVILLILISFLSIRWGQHLISNDNYSPELNPWMSVQRYLESPAWRSYRVLGFASDSEQADIFRSIFFGISDLFLPNELLAQLFSLFCLCVGTLSMATLVSQLVRDKVNTKSSGYIFFFAGLIYLSSLWTAWVFNFNMMPYIAQYGFLPLVLLTSYWYMKDPSHGKSLLLFIASLLFVSTAVIGTLFFVNIVLITAFLIYFGWNHRVRFKGILKGLGIFLIVQLFWLLPFGQYAMSTSGNIIDSYTNRSITANTIDLEKEMMTLPNSARLYTRLLGTVDNPENNTYIFPPSSDYMEYDFYKVVGLLPFFLSMVGLVFIIAQKKYSLLPLYLLLFGLLFLLKNQNPPLGEIYIWLQENLGIFKQVFRWISSKVGQQYLIVLTFTSTIGFALLLNFLASFFKKVSRYIFILFSLAIVVLPLFFYSEYLFRGYLFTQRATVNLPEQYFELKEALKTDPYSRIYYAPPSNNGYFREYDWGFVGSQFISYIIPNPVMDMSLAIGSDVGEVAMWEIRNVFDAGDRELFLEKMQKYDVGYILVDRSVVKGRYGHALNWESMENIAKGLELVWEKDFLALYKINKKDVRYVEYLGTSDSLPVGSFTRDVQQEPRIVPMNLPISSPSLTNGYLSQSVEYSGIPVNLYSNIAYSDINNAPIHVKKYGDRIRVSPALPILNGITNDTYKEFLVDDEGENFYIIDGYVLDDNSVAEGVSLTSRFGEITSVFFVKASSMREEPLTDVLAHSQPGDCSGGEYAILPDVKKETIASGFKLEGFTELPCLYVNIRLDKRLTYVGTIDVNWEPSSNTTFGFCLYSAKEGICVNREKFFSTDSGYGNISILLPRPLRGSDDLSLTIYASNPLSEKASVNIRNIDINLSGAIQESPVFAEYIDTQQKVLELGGERRSILVELPVLYGNDSYIYSNKDTNNAIWETSKAEDGSLSHNTKYEDGMKQVVQNQRVNQYAHILQTTPAHQYLWYWKGENLKNIPASLCLTYQGSDRCWVDDILYTDEEKSVLKTFLSPAQDLGVMDASYNSISFADLSENILKQFVVMPKPEVWDDAVYKAAVEREYHEVELVPRNEHGSLYTLGEDQELSRNTLISIPQAKSKYWFAVAKKDDQLKIFGKEDRVDIKGWKQGWDTEGKEYDSVIVIYWPNLLSYFGYLLIIIMFVYLIVKIVKQRKYGFK</sequence>
<reference evidence="2 3" key="1">
    <citation type="journal article" date="2020" name="Biotechnol. Biofuels">
        <title>New insights from the biogas microbiome by comprehensive genome-resolved metagenomics of nearly 1600 species originating from multiple anaerobic digesters.</title>
        <authorList>
            <person name="Campanaro S."/>
            <person name="Treu L."/>
            <person name="Rodriguez-R L.M."/>
            <person name="Kovalovszki A."/>
            <person name="Ziels R.M."/>
            <person name="Maus I."/>
            <person name="Zhu X."/>
            <person name="Kougias P.G."/>
            <person name="Basile A."/>
            <person name="Luo G."/>
            <person name="Schluter A."/>
            <person name="Konstantinidis K.T."/>
            <person name="Angelidaki I."/>
        </authorList>
    </citation>
    <scope>NUCLEOTIDE SEQUENCE [LARGE SCALE GENOMIC DNA]</scope>
    <source>
        <strain evidence="2">AS05jafATM_89</strain>
    </source>
</reference>
<evidence type="ECO:0000256" key="1">
    <source>
        <dbReference type="SAM" id="Phobius"/>
    </source>
</evidence>
<feature type="transmembrane region" description="Helical" evidence="1">
    <location>
        <begin position="318"/>
        <end position="338"/>
    </location>
</feature>
<protein>
    <submittedName>
        <fullName evidence="2">Uncharacterized protein</fullName>
    </submittedName>
</protein>
<feature type="transmembrane region" description="Helical" evidence="1">
    <location>
        <begin position="343"/>
        <end position="359"/>
    </location>
</feature>
<keyword evidence="1" id="KW-1133">Transmembrane helix</keyword>
<evidence type="ECO:0000313" key="3">
    <source>
        <dbReference type="Proteomes" id="UP000576550"/>
    </source>
</evidence>
<feature type="transmembrane region" description="Helical" evidence="1">
    <location>
        <begin position="16"/>
        <end position="33"/>
    </location>
</feature>
<feature type="transmembrane region" description="Helical" evidence="1">
    <location>
        <begin position="425"/>
        <end position="446"/>
    </location>
</feature>
<feature type="transmembrane region" description="Helical" evidence="1">
    <location>
        <begin position="234"/>
        <end position="254"/>
    </location>
</feature>
<dbReference type="EMBL" id="DUTP01000001">
    <property type="protein sequence ID" value="HHX99113.1"/>
    <property type="molecule type" value="Genomic_DNA"/>
</dbReference>
<keyword evidence="1" id="KW-0812">Transmembrane</keyword>
<feature type="transmembrane region" description="Helical" evidence="1">
    <location>
        <begin position="102"/>
        <end position="122"/>
    </location>
</feature>
<gene>
    <name evidence="2" type="ORF">GX533_00275</name>
</gene>